<name>A0A0F9IPB4_9ZZZZ</name>
<evidence type="ECO:0000313" key="1">
    <source>
        <dbReference type="EMBL" id="KKM52795.1"/>
    </source>
</evidence>
<accession>A0A0F9IPB4</accession>
<reference evidence="1" key="1">
    <citation type="journal article" date="2015" name="Nature">
        <title>Complex archaea that bridge the gap between prokaryotes and eukaryotes.</title>
        <authorList>
            <person name="Spang A."/>
            <person name="Saw J.H."/>
            <person name="Jorgensen S.L."/>
            <person name="Zaremba-Niedzwiedzka K."/>
            <person name="Martijn J."/>
            <person name="Lind A.E."/>
            <person name="van Eijk R."/>
            <person name="Schleper C."/>
            <person name="Guy L."/>
            <person name="Ettema T.J."/>
        </authorList>
    </citation>
    <scope>NUCLEOTIDE SEQUENCE</scope>
</reference>
<gene>
    <name evidence="1" type="ORF">LCGC14_1554510</name>
</gene>
<organism evidence="1">
    <name type="scientific">marine sediment metagenome</name>
    <dbReference type="NCBI Taxonomy" id="412755"/>
    <lineage>
        <taxon>unclassified sequences</taxon>
        <taxon>metagenomes</taxon>
        <taxon>ecological metagenomes</taxon>
    </lineage>
</organism>
<dbReference type="EMBL" id="LAZR01011931">
    <property type="protein sequence ID" value="KKM52795.1"/>
    <property type="molecule type" value="Genomic_DNA"/>
</dbReference>
<proteinExistence type="predicted"/>
<dbReference type="AlphaFoldDB" id="A0A0F9IPB4"/>
<protein>
    <submittedName>
        <fullName evidence="1">Uncharacterized protein</fullName>
    </submittedName>
</protein>
<sequence length="64" mass="7378">MVENVENVVALNNEVLEKLKNVLKEENAKKPKAEKLTIRILPEEIALYQHYVDLTEFKNVSALI</sequence>
<comment type="caution">
    <text evidence="1">The sequence shown here is derived from an EMBL/GenBank/DDBJ whole genome shotgun (WGS) entry which is preliminary data.</text>
</comment>